<feature type="domain" description="TonB-dependent receptor plug" evidence="8">
    <location>
        <begin position="1"/>
        <end position="61"/>
    </location>
</feature>
<keyword evidence="5 7" id="KW-0472">Membrane</keyword>
<dbReference type="NCBIfam" id="TIGR04057">
    <property type="entry name" value="SusC_RagA_signa"/>
    <property type="match status" value="1"/>
</dbReference>
<dbReference type="EMBL" id="JBDKWZ010000008">
    <property type="protein sequence ID" value="MEN7549366.1"/>
    <property type="molecule type" value="Genomic_DNA"/>
</dbReference>
<name>A0AAW9SF61_9BACT</name>
<evidence type="ECO:0000256" key="7">
    <source>
        <dbReference type="PROSITE-ProRule" id="PRU01360"/>
    </source>
</evidence>
<dbReference type="Proteomes" id="UP001403385">
    <property type="component" value="Unassembled WGS sequence"/>
</dbReference>
<comment type="subcellular location">
    <subcellularLocation>
        <location evidence="1 7">Cell outer membrane</location>
        <topology evidence="1 7">Multi-pass membrane protein</topology>
    </subcellularLocation>
</comment>
<evidence type="ECO:0000256" key="3">
    <source>
        <dbReference type="ARBA" id="ARBA00022452"/>
    </source>
</evidence>
<dbReference type="InterPro" id="IPR023997">
    <property type="entry name" value="TonB-dep_OMP_SusC/RagA_CS"/>
</dbReference>
<keyword evidence="2 7" id="KW-0813">Transport</keyword>
<reference evidence="9 10" key="1">
    <citation type="submission" date="2024-04" db="EMBL/GenBank/DDBJ databases">
        <title>Novel genus in family Flammeovirgaceae.</title>
        <authorList>
            <person name="Nguyen T.H."/>
            <person name="Vuong T.Q."/>
            <person name="Le H."/>
            <person name="Kim S.-G."/>
        </authorList>
    </citation>
    <scope>NUCLEOTIDE SEQUENCE [LARGE SCALE GENOMIC DNA]</scope>
    <source>
        <strain evidence="9 10">JCM 23209</strain>
    </source>
</reference>
<dbReference type="InterPro" id="IPR039426">
    <property type="entry name" value="TonB-dep_rcpt-like"/>
</dbReference>
<dbReference type="Gene3D" id="2.40.170.20">
    <property type="entry name" value="TonB-dependent receptor, beta-barrel domain"/>
    <property type="match status" value="1"/>
</dbReference>
<keyword evidence="4 7" id="KW-0812">Transmembrane</keyword>
<comment type="similarity">
    <text evidence="7">Belongs to the TonB-dependent receptor family.</text>
</comment>
<dbReference type="NCBIfam" id="TIGR04056">
    <property type="entry name" value="OMP_RagA_SusC"/>
    <property type="match status" value="1"/>
</dbReference>
<gene>
    <name evidence="9" type="ORF">AAG747_15690</name>
</gene>
<dbReference type="InterPro" id="IPR036942">
    <property type="entry name" value="Beta-barrel_TonB_sf"/>
</dbReference>
<dbReference type="InterPro" id="IPR023996">
    <property type="entry name" value="TonB-dep_OMP_SusC/RagA"/>
</dbReference>
<keyword evidence="6 7" id="KW-0998">Cell outer membrane</keyword>
<dbReference type="SUPFAM" id="SSF56935">
    <property type="entry name" value="Porins"/>
    <property type="match status" value="1"/>
</dbReference>
<evidence type="ECO:0000256" key="5">
    <source>
        <dbReference type="ARBA" id="ARBA00023136"/>
    </source>
</evidence>
<comment type="caution">
    <text evidence="9">The sequence shown here is derived from an EMBL/GenBank/DDBJ whole genome shotgun (WGS) entry which is preliminary data.</text>
</comment>
<evidence type="ECO:0000259" key="8">
    <source>
        <dbReference type="Pfam" id="PF07715"/>
    </source>
</evidence>
<organism evidence="9 10">
    <name type="scientific">Rapidithrix thailandica</name>
    <dbReference type="NCBI Taxonomy" id="413964"/>
    <lineage>
        <taxon>Bacteria</taxon>
        <taxon>Pseudomonadati</taxon>
        <taxon>Bacteroidota</taxon>
        <taxon>Cytophagia</taxon>
        <taxon>Cytophagales</taxon>
        <taxon>Flammeovirgaceae</taxon>
        <taxon>Rapidithrix</taxon>
    </lineage>
</organism>
<dbReference type="PROSITE" id="PS52016">
    <property type="entry name" value="TONB_DEPENDENT_REC_3"/>
    <property type="match status" value="1"/>
</dbReference>
<evidence type="ECO:0000256" key="6">
    <source>
        <dbReference type="ARBA" id="ARBA00023237"/>
    </source>
</evidence>
<evidence type="ECO:0000313" key="9">
    <source>
        <dbReference type="EMBL" id="MEN7549366.1"/>
    </source>
</evidence>
<dbReference type="InterPro" id="IPR012910">
    <property type="entry name" value="Plug_dom"/>
</dbReference>
<sequence>MVDGVPIDNRTGNSTAQQAGGYGYDYGNAASDINPDDVESINILKGAAATALYGSRASNGVVLITTKKGTSRKGIGISLSTGVTVGKIDKKTFAEYQDQYGAGYGPSYGPTRSGYFEEDDIDGDGTPDLIVPLTEDASYGGRFDPNLNVYHWDSFVPESDNFGKKYPYLAAKNSPVEFFETQRTLNNSISLYGGDDKSTFRVSYTNYDMKDILPNSRMKKHTVKFTGGTKINEKLKADVSFQYNFNDVKGRFSTGYSDNLMTQFRSWWQVNADVKALEDIYKKTGKNYNWNPKNYSNPETPIFWDNPYWTRYENYNTDTRSRIISRVSLNYTINDWLSLTGRASIDKYDEVREERRQIGSVPTAFGINRNDEGSGYQREERTVSEYNYDLLLTASKQLSDDLSLSALLGSNIRRNTFETVRSSSNGGLMARNVWALSNSTNPNPFPVEDATEKEVYGYFANVNLGYKQMLYLDLTDRVDISSSLPVNNNTYNYWSGALSFVFSEVINTNWMDFGKVRLSYGEVGNDTDANRTSDAYKRFDNFGNTVLYSRNNTKNNPELKPERIKSIEAGLAMAAFDNRVNFDVSFYKTNATDQIMEVKVSDATGYSAKVVNGGEVENRGIELVLGGDIIRTNSGFTWNTTINWTKNQSEVISLAEGVNNFVLGDYQGGVTLNATVGQPFGILKGTGFQYLNGQKVVNDDGYYVSVADQIIGDPNPDWLGGINNSFSYKGLTLGFLIDIQRGGDVYSLDMHYGQGTGVLANTVGLNDKGNPIRSPVEDGGGILFPGVTANGEPNTTYASATTYGGAFYWGDDKFNPGQMTVYDASYVKLRELSLTYTLPKTWIKSFAQRVDLSLVGRNLWIIDKNLPYADPESGLGAGNAQGYISGAYPTVRSMGFKLDIEL</sequence>
<dbReference type="GO" id="GO:0009279">
    <property type="term" value="C:cell outer membrane"/>
    <property type="evidence" value="ECO:0007669"/>
    <property type="project" value="UniProtKB-SubCell"/>
</dbReference>
<evidence type="ECO:0000256" key="2">
    <source>
        <dbReference type="ARBA" id="ARBA00022448"/>
    </source>
</evidence>
<dbReference type="Gene3D" id="2.170.130.10">
    <property type="entry name" value="TonB-dependent receptor, plug domain"/>
    <property type="match status" value="1"/>
</dbReference>
<evidence type="ECO:0000313" key="10">
    <source>
        <dbReference type="Proteomes" id="UP001403385"/>
    </source>
</evidence>
<dbReference type="AlphaFoldDB" id="A0AAW9SF61"/>
<dbReference type="Pfam" id="PF07715">
    <property type="entry name" value="Plug"/>
    <property type="match status" value="1"/>
</dbReference>
<evidence type="ECO:0000256" key="4">
    <source>
        <dbReference type="ARBA" id="ARBA00022692"/>
    </source>
</evidence>
<protein>
    <submittedName>
        <fullName evidence="9">SusC/RagA family TonB-linked outer membrane protein</fullName>
    </submittedName>
</protein>
<keyword evidence="3 7" id="KW-1134">Transmembrane beta strand</keyword>
<keyword evidence="10" id="KW-1185">Reference proteome</keyword>
<accession>A0AAW9SF61</accession>
<dbReference type="RefSeq" id="WP_346822142.1">
    <property type="nucleotide sequence ID" value="NZ_JBDKWZ010000008.1"/>
</dbReference>
<dbReference type="InterPro" id="IPR037066">
    <property type="entry name" value="Plug_dom_sf"/>
</dbReference>
<proteinExistence type="inferred from homology"/>
<evidence type="ECO:0000256" key="1">
    <source>
        <dbReference type="ARBA" id="ARBA00004571"/>
    </source>
</evidence>